<sequence length="54" mass="6060">MLHDHAFFDADLNSSSPYVFLLCLYLLSTIIFFHSRARLAASVLGVFSLILLLS</sequence>
<reference evidence="2" key="1">
    <citation type="journal article" date="2020" name="Stud. Mycol.">
        <title>101 Dothideomycetes genomes: a test case for predicting lifestyles and emergence of pathogens.</title>
        <authorList>
            <person name="Haridas S."/>
            <person name="Albert R."/>
            <person name="Binder M."/>
            <person name="Bloem J."/>
            <person name="Labutti K."/>
            <person name="Salamov A."/>
            <person name="Andreopoulos B."/>
            <person name="Baker S."/>
            <person name="Barry K."/>
            <person name="Bills G."/>
            <person name="Bluhm B."/>
            <person name="Cannon C."/>
            <person name="Castanera R."/>
            <person name="Culley D."/>
            <person name="Daum C."/>
            <person name="Ezra D."/>
            <person name="Gonzalez J."/>
            <person name="Henrissat B."/>
            <person name="Kuo A."/>
            <person name="Liang C."/>
            <person name="Lipzen A."/>
            <person name="Lutzoni F."/>
            <person name="Magnuson J."/>
            <person name="Mondo S."/>
            <person name="Nolan M."/>
            <person name="Ohm R."/>
            <person name="Pangilinan J."/>
            <person name="Park H.-J."/>
            <person name="Ramirez L."/>
            <person name="Alfaro M."/>
            <person name="Sun H."/>
            <person name="Tritt A."/>
            <person name="Yoshinaga Y."/>
            <person name="Zwiers L.-H."/>
            <person name="Turgeon B."/>
            <person name="Goodwin S."/>
            <person name="Spatafora J."/>
            <person name="Crous P."/>
            <person name="Grigoriev I."/>
        </authorList>
    </citation>
    <scope>NUCLEOTIDE SEQUENCE</scope>
    <source>
        <strain evidence="2">CBS 207.26</strain>
    </source>
</reference>
<name>A0A6A6ESY6_9PEZI</name>
<proteinExistence type="predicted"/>
<dbReference type="Proteomes" id="UP000800200">
    <property type="component" value="Unassembled WGS sequence"/>
</dbReference>
<evidence type="ECO:0000256" key="1">
    <source>
        <dbReference type="SAM" id="Phobius"/>
    </source>
</evidence>
<dbReference type="EMBL" id="ML994611">
    <property type="protein sequence ID" value="KAF2194684.1"/>
    <property type="molecule type" value="Genomic_DNA"/>
</dbReference>
<keyword evidence="1" id="KW-1133">Transmembrane helix</keyword>
<gene>
    <name evidence="2" type="ORF">K469DRAFT_131814</name>
</gene>
<keyword evidence="1" id="KW-0812">Transmembrane</keyword>
<protein>
    <submittedName>
        <fullName evidence="2">Uncharacterized protein</fullName>
    </submittedName>
</protein>
<organism evidence="2 3">
    <name type="scientific">Zopfia rhizophila CBS 207.26</name>
    <dbReference type="NCBI Taxonomy" id="1314779"/>
    <lineage>
        <taxon>Eukaryota</taxon>
        <taxon>Fungi</taxon>
        <taxon>Dikarya</taxon>
        <taxon>Ascomycota</taxon>
        <taxon>Pezizomycotina</taxon>
        <taxon>Dothideomycetes</taxon>
        <taxon>Dothideomycetes incertae sedis</taxon>
        <taxon>Zopfiaceae</taxon>
        <taxon>Zopfia</taxon>
    </lineage>
</organism>
<dbReference type="AlphaFoldDB" id="A0A6A6ESY6"/>
<evidence type="ECO:0000313" key="2">
    <source>
        <dbReference type="EMBL" id="KAF2194684.1"/>
    </source>
</evidence>
<feature type="transmembrane region" description="Helical" evidence="1">
    <location>
        <begin position="15"/>
        <end position="32"/>
    </location>
</feature>
<keyword evidence="3" id="KW-1185">Reference proteome</keyword>
<evidence type="ECO:0000313" key="3">
    <source>
        <dbReference type="Proteomes" id="UP000800200"/>
    </source>
</evidence>
<accession>A0A6A6ESY6</accession>
<keyword evidence="1" id="KW-0472">Membrane</keyword>